<organism evidence="3 4">
    <name type="scientific">Brooklawnia propionicigenes</name>
    <dbReference type="NCBI Taxonomy" id="3041175"/>
    <lineage>
        <taxon>Bacteria</taxon>
        <taxon>Bacillati</taxon>
        <taxon>Actinomycetota</taxon>
        <taxon>Actinomycetes</taxon>
        <taxon>Propionibacteriales</taxon>
        <taxon>Propionibacteriaceae</taxon>
        <taxon>Brooklawnia</taxon>
    </lineage>
</organism>
<accession>A0AAN0KET2</accession>
<proteinExistence type="inferred from homology"/>
<gene>
    <name evidence="3" type="ORF">brsh051_21350</name>
</gene>
<evidence type="ECO:0000256" key="2">
    <source>
        <dbReference type="SAM" id="MobiDB-lite"/>
    </source>
</evidence>
<dbReference type="InterPro" id="IPR042106">
    <property type="entry name" value="Nuo/plastoQ_OxRdtase_6_NuoJ"/>
</dbReference>
<dbReference type="PANTHER" id="PTHR33269:SF19">
    <property type="entry name" value="NADH-QUINONE OXIDOREDUCTASE SUBUNIT J"/>
    <property type="match status" value="1"/>
</dbReference>
<dbReference type="EMBL" id="AP028056">
    <property type="protein sequence ID" value="BEH02854.1"/>
    <property type="molecule type" value="Genomic_DNA"/>
</dbReference>
<evidence type="ECO:0000313" key="4">
    <source>
        <dbReference type="Proteomes" id="UP001431656"/>
    </source>
</evidence>
<feature type="transmembrane region" description="Helical" evidence="1">
    <location>
        <begin position="59"/>
        <end position="86"/>
    </location>
</feature>
<feature type="transmembrane region" description="Helical" evidence="1">
    <location>
        <begin position="141"/>
        <end position="168"/>
    </location>
</feature>
<dbReference type="GO" id="GO:0048038">
    <property type="term" value="F:quinone binding"/>
    <property type="evidence" value="ECO:0007669"/>
    <property type="project" value="UniProtKB-UniRule"/>
</dbReference>
<dbReference type="KEGG" id="broo:brsh051_21350"/>
<protein>
    <recommendedName>
        <fullName evidence="1">NADH-quinone oxidoreductase subunit J</fullName>
        <ecNumber evidence="1">7.1.1.-</ecNumber>
    </recommendedName>
</protein>
<keyword evidence="4" id="KW-1185">Reference proteome</keyword>
<comment type="catalytic activity">
    <reaction evidence="1">
        <text>a quinone + NADH + 5 H(+)(in) = a quinol + NAD(+) + 4 H(+)(out)</text>
        <dbReference type="Rhea" id="RHEA:57888"/>
        <dbReference type="ChEBI" id="CHEBI:15378"/>
        <dbReference type="ChEBI" id="CHEBI:24646"/>
        <dbReference type="ChEBI" id="CHEBI:57540"/>
        <dbReference type="ChEBI" id="CHEBI:57945"/>
        <dbReference type="ChEBI" id="CHEBI:132124"/>
    </reaction>
</comment>
<feature type="region of interest" description="Disordered" evidence="2">
    <location>
        <begin position="260"/>
        <end position="300"/>
    </location>
</feature>
<dbReference type="Gene3D" id="1.20.120.1200">
    <property type="entry name" value="NADH-ubiquinone/plastoquinone oxidoreductase chain 6, subunit NuoJ"/>
    <property type="match status" value="1"/>
</dbReference>
<evidence type="ECO:0000313" key="3">
    <source>
        <dbReference type="EMBL" id="BEH02854.1"/>
    </source>
</evidence>
<dbReference type="NCBIfam" id="NF005165">
    <property type="entry name" value="PRK06638.1-5"/>
    <property type="match status" value="1"/>
</dbReference>
<dbReference type="AlphaFoldDB" id="A0AAN0KET2"/>
<keyword evidence="1" id="KW-1003">Cell membrane</keyword>
<feature type="transmembrane region" description="Helical" evidence="1">
    <location>
        <begin position="98"/>
        <end position="121"/>
    </location>
</feature>
<dbReference type="InterPro" id="IPR001457">
    <property type="entry name" value="NADH_UbQ/plastoQ_OxRdtase_su6"/>
</dbReference>
<keyword evidence="1" id="KW-0520">NAD</keyword>
<dbReference type="EC" id="7.1.1.-" evidence="1"/>
<dbReference type="GO" id="GO:0005886">
    <property type="term" value="C:plasma membrane"/>
    <property type="evidence" value="ECO:0007669"/>
    <property type="project" value="UniProtKB-SubCell"/>
</dbReference>
<sequence>MIPLITGQVVAFWIFAPLSIAGALGMVIARKPVHSAISLAGMMVALGCLYASLDAPFLFVAQIIVYTGAIMMLFLFTMMIVGVDTTDSLIETLRGQRVAAAIFVFAFAAFIIVVAGNGIVTGAGGLETANAGGNVEGIAKIIFGTYVFAFELTAALLMVAALAAIVLAHGESLRKRETQAERARRKTLEFAETGKDPGPLPGPGVYARHNSIEYPALLPDGSIAEKSVSPTLAIRGVAVVENDGLRAAHRAAITEFVEVQDENTGSDEAPKVAEELADPGSVERTAIETTDGDPDTPKEQ</sequence>
<dbReference type="PANTHER" id="PTHR33269">
    <property type="entry name" value="NADH-UBIQUINONE OXIDOREDUCTASE CHAIN 6"/>
    <property type="match status" value="1"/>
</dbReference>
<feature type="transmembrane region" description="Helical" evidence="1">
    <location>
        <begin position="36"/>
        <end position="53"/>
    </location>
</feature>
<dbReference type="RefSeq" id="WP_286264820.1">
    <property type="nucleotide sequence ID" value="NZ_AP028056.1"/>
</dbReference>
<keyword evidence="1" id="KW-0874">Quinone</keyword>
<comment type="similarity">
    <text evidence="1">Belongs to the complex I subunit 6 family.</text>
</comment>
<reference evidence="3" key="1">
    <citation type="journal article" date="2024" name="Int. J. Syst. Evol. Microbiol.">
        <title>Brooklawnia propionicigenes sp. nov., a facultatively anaerobic, propionate-producing bacterium isolated from a methanogenic reactor treating waste from cattle farms.</title>
        <authorList>
            <person name="Akita Y."/>
            <person name="Ueki A."/>
            <person name="Tonouchi A."/>
            <person name="Sugawara Y."/>
            <person name="Honma S."/>
            <person name="Kaku N."/>
            <person name="Ueki K."/>
        </authorList>
    </citation>
    <scope>NUCLEOTIDE SEQUENCE</scope>
    <source>
        <strain evidence="3">SH051</strain>
    </source>
</reference>
<dbReference type="Proteomes" id="UP001431656">
    <property type="component" value="Chromosome"/>
</dbReference>
<name>A0AAN0KET2_9ACTN</name>
<dbReference type="SMR" id="A0AAN0KET2"/>
<comment type="function">
    <text evidence="1">NDH-1 shuttles electrons from NADH, via FMN and iron-sulfur (Fe-S) centers, to quinones in the respiratory chain. Couples the redox reaction to proton translocation (for every two electrons transferred, four hydrogen ions are translocated across the cytoplasmic membrane), and thus conserves the redox energy in a proton gradient.</text>
</comment>
<evidence type="ECO:0000256" key="1">
    <source>
        <dbReference type="RuleBase" id="RU004429"/>
    </source>
</evidence>
<keyword evidence="1" id="KW-0812">Transmembrane</keyword>
<comment type="subcellular location">
    <subcellularLocation>
        <location evidence="1">Cell membrane</location>
        <topology evidence="1">Multi-pass membrane protein</topology>
    </subcellularLocation>
</comment>
<feature type="transmembrane region" description="Helical" evidence="1">
    <location>
        <begin position="12"/>
        <end position="29"/>
    </location>
</feature>
<dbReference type="Pfam" id="PF00499">
    <property type="entry name" value="Oxidored_q3"/>
    <property type="match status" value="1"/>
</dbReference>
<dbReference type="GO" id="GO:0008137">
    <property type="term" value="F:NADH dehydrogenase (ubiquinone) activity"/>
    <property type="evidence" value="ECO:0007669"/>
    <property type="project" value="UniProtKB-UniRule"/>
</dbReference>
<keyword evidence="1" id="KW-0472">Membrane</keyword>
<keyword evidence="1" id="KW-1133">Transmembrane helix</keyword>